<reference evidence="2" key="1">
    <citation type="submission" date="2016-04" db="EMBL/GenBank/DDBJ databases">
        <authorList>
            <person name="Nguyen H.D."/>
            <person name="Samba Siva P."/>
            <person name="Cullis J."/>
            <person name="Levesque C.A."/>
            <person name="Hambleton S."/>
        </authorList>
    </citation>
    <scope>NUCLEOTIDE SEQUENCE</scope>
    <source>
        <strain evidence="2">DAOMC 236426</strain>
    </source>
</reference>
<feature type="compositionally biased region" description="Basic and acidic residues" evidence="1">
    <location>
        <begin position="175"/>
        <end position="186"/>
    </location>
</feature>
<dbReference type="PANTHER" id="PTHR33050">
    <property type="entry name" value="REVERSE TRANSCRIPTASE DOMAIN-CONTAINING PROTEIN"/>
    <property type="match status" value="1"/>
</dbReference>
<feature type="region of interest" description="Disordered" evidence="1">
    <location>
        <begin position="260"/>
        <end position="345"/>
    </location>
</feature>
<feature type="compositionally biased region" description="Low complexity" evidence="1">
    <location>
        <begin position="199"/>
        <end position="210"/>
    </location>
</feature>
<evidence type="ECO:0000256" key="1">
    <source>
        <dbReference type="SAM" id="MobiDB-lite"/>
    </source>
</evidence>
<dbReference type="SUPFAM" id="SSF56672">
    <property type="entry name" value="DNA/RNA polymerases"/>
    <property type="match status" value="1"/>
</dbReference>
<dbReference type="PANTHER" id="PTHR33050:SF7">
    <property type="entry name" value="RIBONUCLEASE H"/>
    <property type="match status" value="1"/>
</dbReference>
<dbReference type="EMBL" id="LWDE02001099">
    <property type="protein sequence ID" value="KAE8242397.1"/>
    <property type="molecule type" value="Genomic_DNA"/>
</dbReference>
<feature type="compositionally biased region" description="Polar residues" evidence="1">
    <location>
        <begin position="330"/>
        <end position="345"/>
    </location>
</feature>
<evidence type="ECO:0000313" key="3">
    <source>
        <dbReference type="Proteomes" id="UP000077684"/>
    </source>
</evidence>
<feature type="compositionally biased region" description="Low complexity" evidence="1">
    <location>
        <begin position="614"/>
        <end position="623"/>
    </location>
</feature>
<feature type="compositionally biased region" description="Low complexity" evidence="1">
    <location>
        <begin position="86"/>
        <end position="104"/>
    </location>
</feature>
<feature type="compositionally biased region" description="Low complexity" evidence="1">
    <location>
        <begin position="310"/>
        <end position="326"/>
    </location>
</feature>
<protein>
    <submittedName>
        <fullName evidence="2">Uncharacterized protein</fullName>
    </submittedName>
</protein>
<keyword evidence="3" id="KW-1185">Reference proteome</keyword>
<proteinExistence type="predicted"/>
<accession>A0A8X7SUI4</accession>
<sequence length="1231" mass="134500">MSQGGSNLDRAVLAAQELADQVAGDIRSLQGQEQLDVYMLRMSEGSTHAEALVAAQQVSPGAAAQTESRGQPNLGANTSGPSVRFGTSPPISPGRSSSGGAAAPVMSRTLAEGSLSRSGGVGQEVSGEEGSERAESSATGALRSALTARARDKRRAHERVPTGESEGAGRSQARQRTEGSRHAHTEAEEDEDRVVVGTARSKQASSSRSRQTPEARGQPRQETPTRNPKDALLMQFAEYSPNSRQQVLDAFARMTRFPATSDDAHASPSPQGPRVRQQPPLDLGRGSPLASDRSQFQVQGPGMSPSPQMGYGHQQQHFHLGQGQEGFDPQGTNAPSFGNPRFNESSRIPSGLVGAGPHHDSVHPGYIRAKTVGDPIATFNPQGILGTFLQLPAAGVLTKIASLQYVALWHFTKEGMAAGHEKAVSYSEAGRKLLEQLGSSDAAVPKAKIRDEFMSFELFYRASANQLEIIRYLAGAEHDPVKKHILLTEADAWEKQYSLAIKALSDWPVVIHYIASVRETYYKTPVGLGRLSPFLWQPAIWDNSERLRREGRLPRADEYSPVAAYLQQGSTQGQAESSAQRQSQGGSRGGFISEGAWWWTWCWLWRVSRSGPKPSSTTPSAPAEAHQQVGRSPTRPERTEVISSESAMADPSVCYGTGVSAPEQKLVKRAGNTSAPSADTRAMGHTNALVMAQDLRPELAALPRPLDADGLQSALEELGLMDAFGEIVRGVRDGFDFGIPAIRETKTPPNHKSAVVHKEVLKGIAKAEVEKGRWIGPFSQQEVEDLIGPFQSSPMGVIPKANGKFRPVQDFSFPRNDSYTSINKFIESDEFITGWDGVNDAFKAINDLPNNIQGATMDAQEAFRACPARISQLPGMVVMLEEGEFYMDFFLGFGLSSATGVWGKVGDCTKAIIEGRLVGRVKVLKWVDDFLILRLDPSVTVEEIMRVTEDINFPWNPAKTIDFSDSPRYIGWVFDIARRKVILPRDKADKYKDRALPFTEGGKQSLKDTMKLLGSLQHVAYVSRDLRPWLSELSGFVAGWEQNKPFQMRHVKPEVQREAAKWVAELSLVPFIRSFARPAKVFEPKVWVDASSEWGIGVIVGDAWSAWSWTPGWDSDGRNIGWAEAVALELGLRAALALGARDSLVKFFSDNQGVLFGYKLGRSRGKQVNSVLKRVVDLERDEKVRLDIQYVESANNPADGPSRGVFPSGPRLPEFKIPPLISQYVKAVRIA</sequence>
<dbReference type="AlphaFoldDB" id="A0A8X7SUI4"/>
<dbReference type="Proteomes" id="UP000077684">
    <property type="component" value="Unassembled WGS sequence"/>
</dbReference>
<feature type="region of interest" description="Disordered" evidence="1">
    <location>
        <begin position="58"/>
        <end position="228"/>
    </location>
</feature>
<reference evidence="2" key="2">
    <citation type="journal article" date="2019" name="IMA Fungus">
        <title>Genome sequencing and comparison of five Tilletia species to identify candidate genes for the detection of regulated species infecting wheat.</title>
        <authorList>
            <person name="Nguyen H.D.T."/>
            <person name="Sultana T."/>
            <person name="Kesanakurti P."/>
            <person name="Hambleton S."/>
        </authorList>
    </citation>
    <scope>NUCLEOTIDE SEQUENCE</scope>
    <source>
        <strain evidence="2">DAOMC 236426</strain>
    </source>
</reference>
<dbReference type="InterPro" id="IPR043502">
    <property type="entry name" value="DNA/RNA_pol_sf"/>
</dbReference>
<organism evidence="2 3">
    <name type="scientific">Tilletia controversa</name>
    <name type="common">dwarf bunt fungus</name>
    <dbReference type="NCBI Taxonomy" id="13291"/>
    <lineage>
        <taxon>Eukaryota</taxon>
        <taxon>Fungi</taxon>
        <taxon>Dikarya</taxon>
        <taxon>Basidiomycota</taxon>
        <taxon>Ustilaginomycotina</taxon>
        <taxon>Exobasidiomycetes</taxon>
        <taxon>Tilletiales</taxon>
        <taxon>Tilletiaceae</taxon>
        <taxon>Tilletia</taxon>
    </lineage>
</organism>
<feature type="compositionally biased region" description="Polar residues" evidence="1">
    <location>
        <begin position="65"/>
        <end position="81"/>
    </location>
</feature>
<dbReference type="InterPro" id="IPR052055">
    <property type="entry name" value="Hepadnavirus_pol/RT"/>
</dbReference>
<feature type="region of interest" description="Disordered" evidence="1">
    <location>
        <begin position="612"/>
        <end position="639"/>
    </location>
</feature>
<gene>
    <name evidence="2" type="ORF">A4X06_0g6940</name>
</gene>
<comment type="caution">
    <text evidence="2">The sequence shown here is derived from an EMBL/GenBank/DDBJ whole genome shotgun (WGS) entry which is preliminary data.</text>
</comment>
<name>A0A8X7SUI4_9BASI</name>
<evidence type="ECO:0000313" key="2">
    <source>
        <dbReference type="EMBL" id="KAE8242397.1"/>
    </source>
</evidence>